<dbReference type="Gene3D" id="2.60.120.290">
    <property type="entry name" value="Spermadhesin, CUB domain"/>
    <property type="match status" value="1"/>
</dbReference>
<sequence>MAMFISTPEPIFYNSAPVFSHFLPTVYLEVEEGVTSPYLEVAVSSQTGLSYRWGVWISQINCKDQSTIEAPPGCFQYFTESTGEIKSFSYDDGTYYVDQHYRICIATSRNTCSVTFSAQPQEFMIEKYGNIDEVPYDRSGMSSLYCVRDYLRIPDGAADGGAHSSSHDRYCGGHLASTHGASAPSPVTSRVTSRVFVVEFHAGIPHKFVAKAHGPGFKVTFQNNPLSTT</sequence>
<dbReference type="Pfam" id="PF26080">
    <property type="entry name" value="CUB_animal"/>
    <property type="match status" value="1"/>
</dbReference>
<proteinExistence type="predicted"/>
<dbReference type="PANTHER" id="PTHR33236">
    <property type="entry name" value="INTRAFLAGELLAR TRANSPORT PROTEIN 122 FAMILY PROTEIN-RELATED"/>
    <property type="match status" value="1"/>
</dbReference>
<evidence type="ECO:0000256" key="1">
    <source>
        <dbReference type="ARBA" id="ARBA00023157"/>
    </source>
</evidence>
<evidence type="ECO:0000259" key="3">
    <source>
        <dbReference type="PROSITE" id="PS01180"/>
    </source>
</evidence>
<dbReference type="SUPFAM" id="SSF49854">
    <property type="entry name" value="Spermadhesin, CUB domain"/>
    <property type="match status" value="1"/>
</dbReference>
<organism evidence="4 5">
    <name type="scientific">Halocaridina rubra</name>
    <name type="common">Hawaiian red shrimp</name>
    <dbReference type="NCBI Taxonomy" id="373956"/>
    <lineage>
        <taxon>Eukaryota</taxon>
        <taxon>Metazoa</taxon>
        <taxon>Ecdysozoa</taxon>
        <taxon>Arthropoda</taxon>
        <taxon>Crustacea</taxon>
        <taxon>Multicrustacea</taxon>
        <taxon>Malacostraca</taxon>
        <taxon>Eumalacostraca</taxon>
        <taxon>Eucarida</taxon>
        <taxon>Decapoda</taxon>
        <taxon>Pleocyemata</taxon>
        <taxon>Caridea</taxon>
        <taxon>Atyoidea</taxon>
        <taxon>Atyidae</taxon>
        <taxon>Halocaridina</taxon>
    </lineage>
</organism>
<protein>
    <recommendedName>
        <fullName evidence="3">CUB domain-containing protein</fullName>
    </recommendedName>
</protein>
<reference evidence="4 5" key="1">
    <citation type="submission" date="2023-11" db="EMBL/GenBank/DDBJ databases">
        <title>Halocaridina rubra genome assembly.</title>
        <authorList>
            <person name="Smith C."/>
        </authorList>
    </citation>
    <scope>NUCLEOTIDE SEQUENCE [LARGE SCALE GENOMIC DNA]</scope>
    <source>
        <strain evidence="4">EP-1</strain>
        <tissue evidence="4">Whole</tissue>
    </source>
</reference>
<evidence type="ECO:0000256" key="2">
    <source>
        <dbReference type="PROSITE-ProRule" id="PRU00059"/>
    </source>
</evidence>
<keyword evidence="1" id="KW-1015">Disulfide bond</keyword>
<name>A0AAN8XCZ7_HALRR</name>
<feature type="non-terminal residue" evidence="4">
    <location>
        <position position="229"/>
    </location>
</feature>
<accession>A0AAN8XCZ7</accession>
<evidence type="ECO:0000313" key="4">
    <source>
        <dbReference type="EMBL" id="KAK7076760.1"/>
    </source>
</evidence>
<dbReference type="EMBL" id="JAXCGZ010009559">
    <property type="protein sequence ID" value="KAK7076760.1"/>
    <property type="molecule type" value="Genomic_DNA"/>
</dbReference>
<comment type="caution">
    <text evidence="4">The sequence shown here is derived from an EMBL/GenBank/DDBJ whole genome shotgun (WGS) entry which is preliminary data.</text>
</comment>
<keyword evidence="5" id="KW-1185">Reference proteome</keyword>
<dbReference type="InterPro" id="IPR058698">
    <property type="entry name" value="CUB_metazoa"/>
</dbReference>
<dbReference type="PROSITE" id="PS01180">
    <property type="entry name" value="CUB"/>
    <property type="match status" value="1"/>
</dbReference>
<gene>
    <name evidence="4" type="ORF">SK128_022907</name>
</gene>
<dbReference type="InterPro" id="IPR000859">
    <property type="entry name" value="CUB_dom"/>
</dbReference>
<dbReference type="AlphaFoldDB" id="A0AAN8XCZ7"/>
<dbReference type="Proteomes" id="UP001381693">
    <property type="component" value="Unassembled WGS sequence"/>
</dbReference>
<evidence type="ECO:0000313" key="5">
    <source>
        <dbReference type="Proteomes" id="UP001381693"/>
    </source>
</evidence>
<feature type="domain" description="CUB" evidence="3">
    <location>
        <begin position="74"/>
        <end position="224"/>
    </location>
</feature>
<comment type="caution">
    <text evidence="2">Lacks conserved residue(s) required for the propagation of feature annotation.</text>
</comment>
<dbReference type="InterPro" id="IPR035914">
    <property type="entry name" value="Sperma_CUB_dom_sf"/>
</dbReference>
<dbReference type="PANTHER" id="PTHR33236:SF12">
    <property type="entry name" value="CUB DOMAIN-CONTAINING PROTEIN-RELATED"/>
    <property type="match status" value="1"/>
</dbReference>